<dbReference type="AlphaFoldDB" id="A0A6H1WT46"/>
<name>A0A6H1WT46_9BACT</name>
<accession>A0A6H1WT46</accession>
<feature type="transmembrane region" description="Helical" evidence="1">
    <location>
        <begin position="85"/>
        <end position="105"/>
    </location>
</feature>
<protein>
    <recommendedName>
        <fullName evidence="4">DUF1634 domain-containing protein</fullName>
    </recommendedName>
</protein>
<dbReference type="RefSeq" id="WP_168719723.1">
    <property type="nucleotide sequence ID" value="NZ_CP042909.1"/>
</dbReference>
<keyword evidence="1" id="KW-0812">Transmembrane</keyword>
<keyword evidence="1" id="KW-1133">Transmembrane helix</keyword>
<reference evidence="2 3" key="1">
    <citation type="submission" date="2019-08" db="EMBL/GenBank/DDBJ databases">
        <title>Complete genome sequence of Thermosulfurimonas marina SU872T, an anaerobic thermophilic chemolithoautotrophic bacterium isolated from a shallow marine hydrothermal vent.</title>
        <authorList>
            <person name="Allioux M."/>
            <person name="Jebbar M."/>
            <person name="Slobodkina G."/>
            <person name="Slobodkin A."/>
            <person name="Moalic Y."/>
            <person name="Frolova A."/>
            <person name="Shao Z."/>
            <person name="Alain K."/>
        </authorList>
    </citation>
    <scope>NUCLEOTIDE SEQUENCE [LARGE SCALE GENOMIC DNA]</scope>
    <source>
        <strain evidence="2 3">SU872</strain>
    </source>
</reference>
<keyword evidence="3" id="KW-1185">Reference proteome</keyword>
<organism evidence="2 3">
    <name type="scientific">Thermosulfurimonas marina</name>
    <dbReference type="NCBI Taxonomy" id="2047767"/>
    <lineage>
        <taxon>Bacteria</taxon>
        <taxon>Pseudomonadati</taxon>
        <taxon>Thermodesulfobacteriota</taxon>
        <taxon>Thermodesulfobacteria</taxon>
        <taxon>Thermodesulfobacteriales</taxon>
        <taxon>Thermodesulfobacteriaceae</taxon>
        <taxon>Thermosulfurimonas</taxon>
    </lineage>
</organism>
<evidence type="ECO:0000313" key="2">
    <source>
        <dbReference type="EMBL" id="QJA06373.1"/>
    </source>
</evidence>
<gene>
    <name evidence="2" type="ORF">FVE67_05930</name>
</gene>
<sequence length="136" mass="15313">MENKVQIDPINEAFARATEISTYIGVAVMIVFGLLYLIGLPGFVDMHQAVTHWHLSVDEFWRQIKGAPLYGYSWFLSHLNKMDCLSMIGIAILSFVPVFGFLAAIPRSRSKAYTIFFLILIAGFVFAVIQPIVMPK</sequence>
<evidence type="ECO:0000313" key="3">
    <source>
        <dbReference type="Proteomes" id="UP000501253"/>
    </source>
</evidence>
<dbReference type="KEGG" id="tmai:FVE67_05930"/>
<proteinExistence type="predicted"/>
<evidence type="ECO:0008006" key="4">
    <source>
        <dbReference type="Google" id="ProtNLM"/>
    </source>
</evidence>
<dbReference type="Proteomes" id="UP000501253">
    <property type="component" value="Chromosome"/>
</dbReference>
<evidence type="ECO:0000256" key="1">
    <source>
        <dbReference type="SAM" id="Phobius"/>
    </source>
</evidence>
<dbReference type="EMBL" id="CP042909">
    <property type="protein sequence ID" value="QJA06373.1"/>
    <property type="molecule type" value="Genomic_DNA"/>
</dbReference>
<feature type="transmembrane region" description="Helical" evidence="1">
    <location>
        <begin position="112"/>
        <end position="133"/>
    </location>
</feature>
<feature type="transmembrane region" description="Helical" evidence="1">
    <location>
        <begin position="20"/>
        <end position="38"/>
    </location>
</feature>
<keyword evidence="1" id="KW-0472">Membrane</keyword>